<feature type="compositionally biased region" description="Polar residues" evidence="1">
    <location>
        <begin position="28"/>
        <end position="37"/>
    </location>
</feature>
<name>A0AAV1CIR7_OLDCO</name>
<organism evidence="2 3">
    <name type="scientific">Oldenlandia corymbosa var. corymbosa</name>
    <dbReference type="NCBI Taxonomy" id="529605"/>
    <lineage>
        <taxon>Eukaryota</taxon>
        <taxon>Viridiplantae</taxon>
        <taxon>Streptophyta</taxon>
        <taxon>Embryophyta</taxon>
        <taxon>Tracheophyta</taxon>
        <taxon>Spermatophyta</taxon>
        <taxon>Magnoliopsida</taxon>
        <taxon>eudicotyledons</taxon>
        <taxon>Gunneridae</taxon>
        <taxon>Pentapetalae</taxon>
        <taxon>asterids</taxon>
        <taxon>lamiids</taxon>
        <taxon>Gentianales</taxon>
        <taxon>Rubiaceae</taxon>
        <taxon>Rubioideae</taxon>
        <taxon>Spermacoceae</taxon>
        <taxon>Hedyotis-Oldenlandia complex</taxon>
        <taxon>Oldenlandia</taxon>
    </lineage>
</organism>
<proteinExistence type="predicted"/>
<dbReference type="AlphaFoldDB" id="A0AAV1CIR7"/>
<sequence>MSQHPKKSQRLVCSMFDIFHNHHHEATTSRSQMQDGSMNGFEDHEFASNTNSDSSHTSEDDNGDSDNESHESSDDSHEKSGRFGKRSQATLYRR</sequence>
<dbReference type="Proteomes" id="UP001161247">
    <property type="component" value="Chromosome 2"/>
</dbReference>
<dbReference type="EMBL" id="OX459119">
    <property type="protein sequence ID" value="CAI9094539.1"/>
    <property type="molecule type" value="Genomic_DNA"/>
</dbReference>
<feature type="region of interest" description="Disordered" evidence="1">
    <location>
        <begin position="24"/>
        <end position="94"/>
    </location>
</feature>
<keyword evidence="3" id="KW-1185">Reference proteome</keyword>
<protein>
    <submittedName>
        <fullName evidence="2">OLC1v1030299C1</fullName>
    </submittedName>
</protein>
<evidence type="ECO:0000313" key="2">
    <source>
        <dbReference type="EMBL" id="CAI9094539.1"/>
    </source>
</evidence>
<evidence type="ECO:0000313" key="3">
    <source>
        <dbReference type="Proteomes" id="UP001161247"/>
    </source>
</evidence>
<evidence type="ECO:0000256" key="1">
    <source>
        <dbReference type="SAM" id="MobiDB-lite"/>
    </source>
</evidence>
<feature type="compositionally biased region" description="Basic and acidic residues" evidence="1">
    <location>
        <begin position="67"/>
        <end position="81"/>
    </location>
</feature>
<accession>A0AAV1CIR7</accession>
<gene>
    <name evidence="2" type="ORF">OLC1_LOCUS5680</name>
</gene>
<reference evidence="2" key="1">
    <citation type="submission" date="2023-03" db="EMBL/GenBank/DDBJ databases">
        <authorList>
            <person name="Julca I."/>
        </authorList>
    </citation>
    <scope>NUCLEOTIDE SEQUENCE</scope>
</reference>